<dbReference type="Proteomes" id="UP000803884">
    <property type="component" value="Unassembled WGS sequence"/>
</dbReference>
<evidence type="ECO:0000256" key="1">
    <source>
        <dbReference type="SAM" id="SignalP"/>
    </source>
</evidence>
<dbReference type="EMBL" id="JAAQHG020000003">
    <property type="protein sequence ID" value="KAL1590253.1"/>
    <property type="molecule type" value="Genomic_DNA"/>
</dbReference>
<gene>
    <name evidence="2" type="ORF">WHR41_01414</name>
</gene>
<dbReference type="InterPro" id="IPR020915">
    <property type="entry name" value="UPF0311"/>
</dbReference>
<keyword evidence="1" id="KW-0732">Signal</keyword>
<dbReference type="PANTHER" id="PTHR37315">
    <property type="entry name" value="UPF0311 PROTEIN BLR7842"/>
    <property type="match status" value="1"/>
</dbReference>
<evidence type="ECO:0000313" key="2">
    <source>
        <dbReference type="EMBL" id="KAL1590253.1"/>
    </source>
</evidence>
<feature type="chain" id="PRO_5044344150" evidence="1">
    <location>
        <begin position="17"/>
        <end position="204"/>
    </location>
</feature>
<dbReference type="Gene3D" id="2.40.160.20">
    <property type="match status" value="1"/>
</dbReference>
<dbReference type="GeneID" id="96002858"/>
<evidence type="ECO:0000313" key="3">
    <source>
        <dbReference type="Proteomes" id="UP000803884"/>
    </source>
</evidence>
<dbReference type="Pfam" id="PF11578">
    <property type="entry name" value="DUF3237"/>
    <property type="match status" value="1"/>
</dbReference>
<protein>
    <submittedName>
        <fullName evidence="2">Uncharacterized protein</fullName>
    </submittedName>
</protein>
<dbReference type="AlphaFoldDB" id="A0AB34L3P2"/>
<organism evidence="2 3">
    <name type="scientific">Cladosporium halotolerans</name>
    <dbReference type="NCBI Taxonomy" id="1052096"/>
    <lineage>
        <taxon>Eukaryota</taxon>
        <taxon>Fungi</taxon>
        <taxon>Dikarya</taxon>
        <taxon>Ascomycota</taxon>
        <taxon>Pezizomycotina</taxon>
        <taxon>Dothideomycetes</taxon>
        <taxon>Dothideomycetidae</taxon>
        <taxon>Cladosporiales</taxon>
        <taxon>Cladosporiaceae</taxon>
        <taxon>Cladosporium</taxon>
    </lineage>
</organism>
<dbReference type="RefSeq" id="XP_069233358.1">
    <property type="nucleotide sequence ID" value="XM_069370020.1"/>
</dbReference>
<name>A0AB34L3P2_9PEZI</name>
<proteinExistence type="predicted"/>
<comment type="caution">
    <text evidence="2">The sequence shown here is derived from an EMBL/GenBank/DDBJ whole genome shotgun (WGS) entry which is preliminary data.</text>
</comment>
<reference evidence="2 3" key="1">
    <citation type="journal article" date="2020" name="Microbiol. Resour. Announc.">
        <title>Draft Genome Sequence of a Cladosporium Species Isolated from the Mesophotic Ascidian Didemnum maculosum.</title>
        <authorList>
            <person name="Gioti A."/>
            <person name="Siaperas R."/>
            <person name="Nikolaivits E."/>
            <person name="Le Goff G."/>
            <person name="Ouazzani J."/>
            <person name="Kotoulas G."/>
            <person name="Topakas E."/>
        </authorList>
    </citation>
    <scope>NUCLEOTIDE SEQUENCE [LARGE SCALE GENOMIC DNA]</scope>
    <source>
        <strain evidence="2 3">TM138-S3</strain>
    </source>
</reference>
<feature type="signal peptide" evidence="1">
    <location>
        <begin position="1"/>
        <end position="16"/>
    </location>
</feature>
<accession>A0AB34L3P2</accession>
<keyword evidence="3" id="KW-1185">Reference proteome</keyword>
<dbReference type="PANTHER" id="PTHR37315:SF1">
    <property type="entry name" value="UPF0311 PROTEIN BLR7842"/>
    <property type="match status" value="1"/>
</dbReference>
<sequence>MWVAHSHFVLFPFVDLDVPCSNMANVPSPANAYLAHLPQTRLPSLDFIYRLECSMSSDVQVVGRPSASSSSRIILPIAGGAVSGPRLSATILSVSGADWATSLPGESFMKLDARYTLQTDDGRFIYVKSKGIYHPESASQEPPTNVNQDQADWFTRLQFEANEGPYEWMNYVFGIGVLTMHQGKIVVDAYRLTNFPGREIRLPA</sequence>